<protein>
    <submittedName>
        <fullName evidence="1">Uncharacterized protein</fullName>
    </submittedName>
</protein>
<evidence type="ECO:0000313" key="2">
    <source>
        <dbReference type="Proteomes" id="UP001416858"/>
    </source>
</evidence>
<comment type="caution">
    <text evidence="1">The sequence shown here is derived from an EMBL/GenBank/DDBJ whole genome shotgun (WGS) entry which is preliminary data.</text>
</comment>
<keyword evidence="2" id="KW-1185">Reference proteome</keyword>
<organism evidence="1 2">
    <name type="scientific">Novipirellula caenicola</name>
    <dbReference type="NCBI Taxonomy" id="1536901"/>
    <lineage>
        <taxon>Bacteria</taxon>
        <taxon>Pseudomonadati</taxon>
        <taxon>Planctomycetota</taxon>
        <taxon>Planctomycetia</taxon>
        <taxon>Pirellulales</taxon>
        <taxon>Pirellulaceae</taxon>
        <taxon>Novipirellula</taxon>
    </lineage>
</organism>
<gene>
    <name evidence="1" type="ORF">Rcae01_00673</name>
</gene>
<sequence length="87" mass="9907">MDFLVRQGWIRRIRKSIVRLKQQAARDFRYGFQTEPGWIAVVCGFASHGDVHRRRGSAPPHYLATLEKRVVAALLNGGDLLPRVHSV</sequence>
<dbReference type="EMBL" id="BAABRO010000001">
    <property type="protein sequence ID" value="GAA5505231.1"/>
    <property type="molecule type" value="Genomic_DNA"/>
</dbReference>
<proteinExistence type="predicted"/>
<dbReference type="Proteomes" id="UP001416858">
    <property type="component" value="Unassembled WGS sequence"/>
</dbReference>
<name>A0ABP9VJ42_9BACT</name>
<accession>A0ABP9VJ42</accession>
<evidence type="ECO:0000313" key="1">
    <source>
        <dbReference type="EMBL" id="GAA5505231.1"/>
    </source>
</evidence>
<reference evidence="1 2" key="1">
    <citation type="submission" date="2024-02" db="EMBL/GenBank/DDBJ databases">
        <title>Rhodopirellula caenicola NBRC 110016.</title>
        <authorList>
            <person name="Ichikawa N."/>
            <person name="Katano-Makiyama Y."/>
            <person name="Hidaka K."/>
        </authorList>
    </citation>
    <scope>NUCLEOTIDE SEQUENCE [LARGE SCALE GENOMIC DNA]</scope>
    <source>
        <strain evidence="1 2">NBRC 110016</strain>
    </source>
</reference>